<name>A0A8S0XA62_9FIRM</name>
<feature type="compositionally biased region" description="Basic and acidic residues" evidence="1">
    <location>
        <begin position="229"/>
        <end position="245"/>
    </location>
</feature>
<feature type="compositionally biased region" description="Polar residues" evidence="1">
    <location>
        <begin position="247"/>
        <end position="260"/>
    </location>
</feature>
<keyword evidence="2" id="KW-1133">Transmembrane helix</keyword>
<dbReference type="Proteomes" id="UP001071230">
    <property type="component" value="Unassembled WGS sequence"/>
</dbReference>
<organism evidence="3">
    <name type="scientific">Acididesulfobacillus acetoxydans</name>
    <dbReference type="NCBI Taxonomy" id="1561005"/>
    <lineage>
        <taxon>Bacteria</taxon>
        <taxon>Bacillati</taxon>
        <taxon>Bacillota</taxon>
        <taxon>Clostridia</taxon>
        <taxon>Eubacteriales</taxon>
        <taxon>Peptococcaceae</taxon>
        <taxon>Acididesulfobacillus</taxon>
    </lineage>
</organism>
<feature type="compositionally biased region" description="Low complexity" evidence="1">
    <location>
        <begin position="341"/>
        <end position="364"/>
    </location>
</feature>
<evidence type="ECO:0000256" key="2">
    <source>
        <dbReference type="SAM" id="Phobius"/>
    </source>
</evidence>
<reference evidence="3" key="2">
    <citation type="submission" date="2020-01" db="EMBL/GenBank/DDBJ databases">
        <authorList>
            <person name="Hornung B."/>
        </authorList>
    </citation>
    <scope>NUCLEOTIDE SEQUENCE</scope>
    <source>
        <strain evidence="3">PacBioINE</strain>
    </source>
</reference>
<evidence type="ECO:0000313" key="3">
    <source>
        <dbReference type="EMBL" id="CAA7599516.1"/>
    </source>
</evidence>
<keyword evidence="5" id="KW-1185">Reference proteome</keyword>
<feature type="region of interest" description="Disordered" evidence="1">
    <location>
        <begin position="1"/>
        <end position="22"/>
    </location>
</feature>
<dbReference type="EMBL" id="CDGJ01000090">
    <property type="protein sequence ID" value="CEJ08685.1"/>
    <property type="molecule type" value="Genomic_DNA"/>
</dbReference>
<gene>
    <name evidence="3" type="ORF">DEACI_0142</name>
    <name evidence="4" type="ORF">DEACI_3164</name>
</gene>
<feature type="transmembrane region" description="Helical" evidence="2">
    <location>
        <begin position="28"/>
        <end position="47"/>
    </location>
</feature>
<accession>A0A8S0XA62</accession>
<dbReference type="Pfam" id="PF09551">
    <property type="entry name" value="Spore_II_R"/>
    <property type="match status" value="1"/>
</dbReference>
<dbReference type="Proteomes" id="UP000836597">
    <property type="component" value="Chromosome"/>
</dbReference>
<dbReference type="NCBIfam" id="TIGR02837">
    <property type="entry name" value="spore_II_R"/>
    <property type="match status" value="1"/>
</dbReference>
<feature type="region of interest" description="Disordered" evidence="1">
    <location>
        <begin position="213"/>
        <end position="298"/>
    </location>
</feature>
<reference evidence="4" key="1">
    <citation type="submission" date="2014-11" db="EMBL/GenBank/DDBJ databases">
        <authorList>
            <person name="Hornung B.V."/>
        </authorList>
    </citation>
    <scope>NUCLEOTIDE SEQUENCE</scope>
    <source>
        <strain evidence="4">INE</strain>
    </source>
</reference>
<dbReference type="EMBL" id="LR746496">
    <property type="protein sequence ID" value="CAA7599516.1"/>
    <property type="molecule type" value="Genomic_DNA"/>
</dbReference>
<proteinExistence type="predicted"/>
<keyword evidence="2" id="KW-0472">Membrane</keyword>
<protein>
    <submittedName>
        <fullName evidence="3 4">Stage II sporulation protein R</fullName>
    </submittedName>
</protein>
<dbReference type="KEGG" id="aacx:DEACI_0142"/>
<evidence type="ECO:0000313" key="5">
    <source>
        <dbReference type="Proteomes" id="UP001071230"/>
    </source>
</evidence>
<dbReference type="AlphaFoldDB" id="A0A8S0XA62"/>
<keyword evidence="2" id="KW-0812">Transmembrane</keyword>
<sequence>MERAIKCGQKNPAGTKGAKGTGVHEGRWLGPAVLGIVLVLVLCGSALRALRAPARVTAVPGAEAAEFNRLEQQVKTLPADQMIRFHVVANSDSDYDQALKRAVRDAILKKVGPELAKSHSLAASRVMLEQALPEMQAIAEGVVKAWGKNYPVKAKFGPADFPTKSYGSLVLPAGRYQAVRILIGRAQGANWWCVLFPPLCFVDINYSTAVQVDGKPGIPIKPESPGVERSVDKALAKERAREGKADGQSNTAGRGNTEGQENIPGRGGVTTKGAESGTGAENAAGGQDAVDGQDLWGAGPAQDAAAAAALQDAARAGAVQDAQGKAAPAALNVWEAEQARGATAPGAAQDAAAGAGSDARGIRAPAGSAGPSEGQDMPSQGRPIVKFWFWEMFKKLCVKVPEFL</sequence>
<dbReference type="RefSeq" id="WP_372503654.1">
    <property type="nucleotide sequence ID" value="NZ_CDGJ01000090.1"/>
</dbReference>
<evidence type="ECO:0000256" key="1">
    <source>
        <dbReference type="SAM" id="MobiDB-lite"/>
    </source>
</evidence>
<feature type="region of interest" description="Disordered" evidence="1">
    <location>
        <begin position="341"/>
        <end position="379"/>
    </location>
</feature>
<dbReference type="InterPro" id="IPR014202">
    <property type="entry name" value="Spore_II_R"/>
</dbReference>
<evidence type="ECO:0000313" key="4">
    <source>
        <dbReference type="EMBL" id="CEJ08685.1"/>
    </source>
</evidence>